<dbReference type="InterPro" id="IPR013083">
    <property type="entry name" value="Znf_RING/FYVE/PHD"/>
</dbReference>
<sequence>MQIVEGIEDGDDCLREATTGMGLTPDVKALTTAVLRESTQRRRAGWSRQTSHLVSDAVVAHRLHLKTRNTIKSESLIIRLLNRTQRMMDKCEAEVDMDASCSDDACCVCLSRTATVRAYPCGHMVSCRLCATIMLKPIRPDSVQVWSLHTLFPNSWRMLFSVEVDQLYYSLPTCSYLHPVVFVLIVAVFKNEELPRVSLFEINRESQESKEYRLDESSGPVFENVPLENAILGCGRGAPHIYDRSIVMGAIPYWQITLLTNTFALQRNDINDDSEIKCSRFPIAIDSDRERSEFRCEQCGCAQFTGGIDRMFYTLVKSHAKHIVHLFFIIRHGGRKTKEKKSNYNLVITIFQPTTLVESALWALQLYCSKSDSNNARSGGISHDKLRSILGYTGCKPIVK</sequence>
<dbReference type="Pfam" id="PF13920">
    <property type="entry name" value="zf-C3HC4_3"/>
    <property type="match status" value="1"/>
</dbReference>
<dbReference type="Proteomes" id="UP000095283">
    <property type="component" value="Unplaced"/>
</dbReference>
<dbReference type="WBParaSite" id="Hba_13330">
    <property type="protein sequence ID" value="Hba_13330"/>
    <property type="gene ID" value="Hba_13330"/>
</dbReference>
<name>A0A1I7X7G1_HETBA</name>
<evidence type="ECO:0000313" key="2">
    <source>
        <dbReference type="WBParaSite" id="Hba_13330"/>
    </source>
</evidence>
<protein>
    <submittedName>
        <fullName evidence="2">RING-type domain-containing protein</fullName>
    </submittedName>
</protein>
<proteinExistence type="predicted"/>
<evidence type="ECO:0000313" key="1">
    <source>
        <dbReference type="Proteomes" id="UP000095283"/>
    </source>
</evidence>
<dbReference type="AlphaFoldDB" id="A0A1I7X7G1"/>
<organism evidence="1 2">
    <name type="scientific">Heterorhabditis bacteriophora</name>
    <name type="common">Entomopathogenic nematode worm</name>
    <dbReference type="NCBI Taxonomy" id="37862"/>
    <lineage>
        <taxon>Eukaryota</taxon>
        <taxon>Metazoa</taxon>
        <taxon>Ecdysozoa</taxon>
        <taxon>Nematoda</taxon>
        <taxon>Chromadorea</taxon>
        <taxon>Rhabditida</taxon>
        <taxon>Rhabditina</taxon>
        <taxon>Rhabditomorpha</taxon>
        <taxon>Strongyloidea</taxon>
        <taxon>Heterorhabditidae</taxon>
        <taxon>Heterorhabditis</taxon>
    </lineage>
</organism>
<reference evidence="2" key="1">
    <citation type="submission" date="2016-11" db="UniProtKB">
        <authorList>
            <consortium name="WormBaseParasite"/>
        </authorList>
    </citation>
    <scope>IDENTIFICATION</scope>
</reference>
<accession>A0A1I7X7G1</accession>
<keyword evidence="1" id="KW-1185">Reference proteome</keyword>
<dbReference type="Gene3D" id="3.30.40.10">
    <property type="entry name" value="Zinc/RING finger domain, C3HC4 (zinc finger)"/>
    <property type="match status" value="1"/>
</dbReference>